<dbReference type="RefSeq" id="WP_289454969.1">
    <property type="nucleotide sequence ID" value="NZ_JAUCGQ010000001.1"/>
</dbReference>
<evidence type="ECO:0000313" key="2">
    <source>
        <dbReference type="EMBL" id="MDM7855163.1"/>
    </source>
</evidence>
<accession>A0ABT7SG40</accession>
<dbReference type="PROSITE" id="PS51257">
    <property type="entry name" value="PROKAR_LIPOPROTEIN"/>
    <property type="match status" value="1"/>
</dbReference>
<protein>
    <recommendedName>
        <fullName evidence="4">Lipoprotein</fullName>
    </recommendedName>
</protein>
<evidence type="ECO:0000313" key="3">
    <source>
        <dbReference type="Proteomes" id="UP001529338"/>
    </source>
</evidence>
<sequence length="192" mass="19708">MGNVRRAGVVAVALPVLLASACSSRPSASDRAADVLTSTYRPAGWVAMIGAEDGADDTNAHVRDVNGVPVLFRDHGDGHHDEVVTVRYDRHVHGDASAADVRSLCEGAGTWFDWIDAGLSSGAADPQEIVRACVAFAESTGGEGGILSTGAHDDDTGQGKYTWGASTRRGPAGDTEVSLSVTYDPTGGSLGA</sequence>
<reference evidence="2 3" key="1">
    <citation type="submission" date="2023-06" db="EMBL/GenBank/DDBJ databases">
        <title>Cellulomonas sp. MW4 Whole genome sequence.</title>
        <authorList>
            <person name="Park S."/>
        </authorList>
    </citation>
    <scope>NUCLEOTIDE SEQUENCE [LARGE SCALE GENOMIC DNA]</scope>
    <source>
        <strain evidence="2 3">MW4</strain>
    </source>
</reference>
<organism evidence="2 3">
    <name type="scientific">Cellulomonas alba</name>
    <dbReference type="NCBI Taxonomy" id="3053467"/>
    <lineage>
        <taxon>Bacteria</taxon>
        <taxon>Bacillati</taxon>
        <taxon>Actinomycetota</taxon>
        <taxon>Actinomycetes</taxon>
        <taxon>Micrococcales</taxon>
        <taxon>Cellulomonadaceae</taxon>
        <taxon>Cellulomonas</taxon>
    </lineage>
</organism>
<feature type="signal peptide" evidence="1">
    <location>
        <begin position="1"/>
        <end position="21"/>
    </location>
</feature>
<gene>
    <name evidence="2" type="ORF">QRT04_09485</name>
</gene>
<dbReference type="Proteomes" id="UP001529338">
    <property type="component" value="Unassembled WGS sequence"/>
</dbReference>
<feature type="chain" id="PRO_5045923251" description="Lipoprotein" evidence="1">
    <location>
        <begin position="22"/>
        <end position="192"/>
    </location>
</feature>
<evidence type="ECO:0000256" key="1">
    <source>
        <dbReference type="SAM" id="SignalP"/>
    </source>
</evidence>
<name>A0ABT7SG40_9CELL</name>
<keyword evidence="1" id="KW-0732">Signal</keyword>
<dbReference type="EMBL" id="JAUCGQ010000001">
    <property type="protein sequence ID" value="MDM7855163.1"/>
    <property type="molecule type" value="Genomic_DNA"/>
</dbReference>
<evidence type="ECO:0008006" key="4">
    <source>
        <dbReference type="Google" id="ProtNLM"/>
    </source>
</evidence>
<proteinExistence type="predicted"/>
<keyword evidence="3" id="KW-1185">Reference proteome</keyword>
<comment type="caution">
    <text evidence="2">The sequence shown here is derived from an EMBL/GenBank/DDBJ whole genome shotgun (WGS) entry which is preliminary data.</text>
</comment>